<dbReference type="CDD" id="cd00742">
    <property type="entry name" value="FABP"/>
    <property type="match status" value="1"/>
</dbReference>
<dbReference type="Gene3D" id="2.40.128.20">
    <property type="match status" value="1"/>
</dbReference>
<dbReference type="GO" id="GO:0005634">
    <property type="term" value="C:nucleus"/>
    <property type="evidence" value="ECO:0000318"/>
    <property type="project" value="GO_Central"/>
</dbReference>
<dbReference type="PRINTS" id="PR00178">
    <property type="entry name" value="FATTYACIDBP"/>
</dbReference>
<dbReference type="Proteomes" id="UP000005239">
    <property type="component" value="Unassembled WGS sequence"/>
</dbReference>
<evidence type="ECO:0000313" key="4">
    <source>
        <dbReference type="Proteomes" id="UP000005239"/>
    </source>
</evidence>
<dbReference type="SUPFAM" id="SSF50814">
    <property type="entry name" value="Lipocalins"/>
    <property type="match status" value="1"/>
</dbReference>
<gene>
    <name evidence="3" type="primary">WBGene00203558</name>
</gene>
<proteinExistence type="inferred from homology"/>
<dbReference type="PANTHER" id="PTHR11955">
    <property type="entry name" value="FATTY ACID BINDING PROTEIN"/>
    <property type="match status" value="1"/>
</dbReference>
<comment type="similarity">
    <text evidence="1">Belongs to the calycin superfamily. Fatty-acid binding protein (FABP) family.</text>
</comment>
<organism evidence="3 4">
    <name type="scientific">Pristionchus pacificus</name>
    <name type="common">Parasitic nematode worm</name>
    <dbReference type="NCBI Taxonomy" id="54126"/>
    <lineage>
        <taxon>Eukaryota</taxon>
        <taxon>Metazoa</taxon>
        <taxon>Ecdysozoa</taxon>
        <taxon>Nematoda</taxon>
        <taxon>Chromadorea</taxon>
        <taxon>Rhabditida</taxon>
        <taxon>Rhabditina</taxon>
        <taxon>Diplogasteromorpha</taxon>
        <taxon>Diplogasteroidea</taxon>
        <taxon>Neodiplogasteridae</taxon>
        <taxon>Pristionchus</taxon>
    </lineage>
</organism>
<evidence type="ECO:0000256" key="1">
    <source>
        <dbReference type="ARBA" id="ARBA00008390"/>
    </source>
</evidence>
<dbReference type="AlphaFoldDB" id="A0A2A6C6M8"/>
<reference evidence="3" key="2">
    <citation type="submission" date="2022-06" db="UniProtKB">
        <authorList>
            <consortium name="EnsemblMetazoa"/>
        </authorList>
    </citation>
    <scope>IDENTIFICATION</scope>
    <source>
        <strain evidence="3">PS312</strain>
    </source>
</reference>
<dbReference type="InterPro" id="IPR000463">
    <property type="entry name" value="Fatty_acid-bd"/>
</dbReference>
<reference evidence="4" key="1">
    <citation type="journal article" date="2008" name="Nat. Genet.">
        <title>The Pristionchus pacificus genome provides a unique perspective on nematode lifestyle and parasitism.</title>
        <authorList>
            <person name="Dieterich C."/>
            <person name="Clifton S.W."/>
            <person name="Schuster L.N."/>
            <person name="Chinwalla A."/>
            <person name="Delehaunty K."/>
            <person name="Dinkelacker I."/>
            <person name="Fulton L."/>
            <person name="Fulton R."/>
            <person name="Godfrey J."/>
            <person name="Minx P."/>
            <person name="Mitreva M."/>
            <person name="Roeseler W."/>
            <person name="Tian H."/>
            <person name="Witte H."/>
            <person name="Yang S.P."/>
            <person name="Wilson R.K."/>
            <person name="Sommer R.J."/>
        </authorList>
    </citation>
    <scope>NUCLEOTIDE SEQUENCE [LARGE SCALE GENOMIC DNA]</scope>
    <source>
        <strain evidence="4">PS312</strain>
    </source>
</reference>
<dbReference type="OrthoDB" id="412780at2759"/>
<keyword evidence="4" id="KW-1185">Reference proteome</keyword>
<dbReference type="InterPro" id="IPR012674">
    <property type="entry name" value="Calycin"/>
</dbReference>
<evidence type="ECO:0000313" key="3">
    <source>
        <dbReference type="EnsemblMetazoa" id="PPA30692.1"/>
    </source>
</evidence>
<keyword evidence="2" id="KW-0446">Lipid-binding</keyword>
<dbReference type="InterPro" id="IPR031259">
    <property type="entry name" value="ILBP"/>
</dbReference>
<dbReference type="GO" id="GO:0015908">
    <property type="term" value="P:fatty acid transport"/>
    <property type="evidence" value="ECO:0000318"/>
    <property type="project" value="GO_Central"/>
</dbReference>
<dbReference type="GO" id="GO:0005504">
    <property type="term" value="F:fatty acid binding"/>
    <property type="evidence" value="ECO:0000318"/>
    <property type="project" value="GO_Central"/>
</dbReference>
<evidence type="ECO:0000256" key="2">
    <source>
        <dbReference type="ARBA" id="ARBA00023121"/>
    </source>
</evidence>
<name>A0A2A6C6M8_PRIPA</name>
<accession>A0A2A6C6M8</accession>
<protein>
    <submittedName>
        <fullName evidence="3">Lipocln_cytosolic_FA-bd_dom domain-containing protein</fullName>
    </submittedName>
</protein>
<sequence>MNKKMSRTNSIETELLGEWNLLSSENFDKFLEKLGVETVHRQISILQSTTLTIALENKVWTIFTEGAFAIHKTIFEIGKEVEERTSDGRLVTSRWTIEKDRKLRWHEKNQTTGVEMYCELYVKNDQLIHKMKCSGVKAKRIYAKSRICALRRLSSVF</sequence>
<dbReference type="GO" id="GO:0005829">
    <property type="term" value="C:cytosol"/>
    <property type="evidence" value="ECO:0000318"/>
    <property type="project" value="GO_Central"/>
</dbReference>
<accession>A0A8R1UI04</accession>
<dbReference type="EnsemblMetazoa" id="PPA30692.1">
    <property type="protein sequence ID" value="PPA30692.1"/>
    <property type="gene ID" value="WBGene00203558"/>
</dbReference>